<reference evidence="1 2" key="1">
    <citation type="submission" date="2014-03" db="EMBL/GenBank/DDBJ databases">
        <title>Bradyrhizobium valentinum sp. nov., isolated from effective nodules of Lupinus mariae-josephae, a lupine endemic of basic-lime soils in Eastern Spain.</title>
        <authorList>
            <person name="Duran D."/>
            <person name="Rey L."/>
            <person name="Navarro A."/>
            <person name="Busquets A."/>
            <person name="Imperial J."/>
            <person name="Ruiz-Argueso T."/>
        </authorList>
    </citation>
    <scope>NUCLEOTIDE SEQUENCE [LARGE SCALE GENOMIC DNA]</scope>
    <source>
        <strain evidence="1 2">PAC68</strain>
    </source>
</reference>
<sequence length="117" mass="12703">MQRLAVEPLLDLSYGASKGAMIAQIDLNMLTPTGIPRATRRVKRLARAVDDAPAHCREQLSGGVPDHAQCLGQDQCLPLSVRMAESIGMKRASGNVSHRGRAGGLIITWQVKTQRYP</sequence>
<name>A0A0R3L2Q4_9BRAD</name>
<evidence type="ECO:0000313" key="2">
    <source>
        <dbReference type="Proteomes" id="UP000050863"/>
    </source>
</evidence>
<protein>
    <submittedName>
        <fullName evidence="1">Uncharacterized protein</fullName>
    </submittedName>
</protein>
<dbReference type="EMBL" id="LLXZ01000159">
    <property type="protein sequence ID" value="KRR02265.1"/>
    <property type="molecule type" value="Genomic_DNA"/>
</dbReference>
<dbReference type="Proteomes" id="UP000050863">
    <property type="component" value="Unassembled WGS sequence"/>
</dbReference>
<dbReference type="AlphaFoldDB" id="A0A0R3L2Q4"/>
<organism evidence="1 2">
    <name type="scientific">Bradyrhizobium jicamae</name>
    <dbReference type="NCBI Taxonomy" id="280332"/>
    <lineage>
        <taxon>Bacteria</taxon>
        <taxon>Pseudomonadati</taxon>
        <taxon>Pseudomonadota</taxon>
        <taxon>Alphaproteobacteria</taxon>
        <taxon>Hyphomicrobiales</taxon>
        <taxon>Nitrobacteraceae</taxon>
        <taxon>Bradyrhizobium</taxon>
    </lineage>
</organism>
<proteinExistence type="predicted"/>
<comment type="caution">
    <text evidence="1">The sequence shown here is derived from an EMBL/GenBank/DDBJ whole genome shotgun (WGS) entry which is preliminary data.</text>
</comment>
<gene>
    <name evidence="1" type="ORF">CQ12_18790</name>
</gene>
<accession>A0A0R3L2Q4</accession>
<evidence type="ECO:0000313" key="1">
    <source>
        <dbReference type="EMBL" id="KRR02265.1"/>
    </source>
</evidence>
<keyword evidence="2" id="KW-1185">Reference proteome</keyword>